<proteinExistence type="predicted"/>
<dbReference type="RefSeq" id="WP_064018549.1">
    <property type="nucleotide sequence ID" value="NZ_JAPTNG010000009.1"/>
</dbReference>
<keyword evidence="3" id="KW-1185">Reference proteome</keyword>
<dbReference type="EMBL" id="JAPTNG010000009">
    <property type="protein sequence ID" value="MCZ0831714.1"/>
    <property type="molecule type" value="Genomic_DNA"/>
</dbReference>
<accession>A0ABT4HY44</accession>
<evidence type="ECO:0000259" key="1">
    <source>
        <dbReference type="Pfam" id="PF13443"/>
    </source>
</evidence>
<dbReference type="SUPFAM" id="SSF47413">
    <property type="entry name" value="lambda repressor-like DNA-binding domains"/>
    <property type="match status" value="1"/>
</dbReference>
<dbReference type="Proteomes" id="UP001067708">
    <property type="component" value="Unassembled WGS sequence"/>
</dbReference>
<sequence>MGGIKFTLEKTLERLNITRNRLAVEAKIRPNTISDLASGKTKRIEFATLISILDELNRVAKERGEREITIEDIIAYDPNISEEDK</sequence>
<dbReference type="InterPro" id="IPR001387">
    <property type="entry name" value="Cro/C1-type_HTH"/>
</dbReference>
<organism evidence="2 3">
    <name type="scientific">Brevibacillus halotolerans</name>
    <dbReference type="NCBI Taxonomy" id="1507437"/>
    <lineage>
        <taxon>Bacteria</taxon>
        <taxon>Bacillati</taxon>
        <taxon>Bacillota</taxon>
        <taxon>Bacilli</taxon>
        <taxon>Bacillales</taxon>
        <taxon>Paenibacillaceae</taxon>
        <taxon>Brevibacillus</taxon>
    </lineage>
</organism>
<protein>
    <submittedName>
        <fullName evidence="2">Helix-turn-helix transcriptional regulator</fullName>
    </submittedName>
</protein>
<evidence type="ECO:0000313" key="3">
    <source>
        <dbReference type="Proteomes" id="UP001067708"/>
    </source>
</evidence>
<gene>
    <name evidence="2" type="ORF">O0535_13300</name>
</gene>
<dbReference type="InterPro" id="IPR010982">
    <property type="entry name" value="Lambda_DNA-bd_dom_sf"/>
</dbReference>
<evidence type="ECO:0000313" key="2">
    <source>
        <dbReference type="EMBL" id="MCZ0831714.1"/>
    </source>
</evidence>
<dbReference type="Gene3D" id="1.10.260.40">
    <property type="entry name" value="lambda repressor-like DNA-binding domains"/>
    <property type="match status" value="1"/>
</dbReference>
<comment type="caution">
    <text evidence="2">The sequence shown here is derived from an EMBL/GenBank/DDBJ whole genome shotgun (WGS) entry which is preliminary data.</text>
</comment>
<name>A0ABT4HY44_9BACL</name>
<feature type="domain" description="HTH cro/C1-type" evidence="1">
    <location>
        <begin position="8"/>
        <end position="57"/>
    </location>
</feature>
<reference evidence="2" key="1">
    <citation type="submission" date="2022-09" db="EMBL/GenBank/DDBJ databases">
        <title>Genome analysis and characterization of larvicidal activity of Brevibacillus strains.</title>
        <authorList>
            <person name="Patrusheva E.V."/>
            <person name="Izotova A.O."/>
            <person name="Toshchakov S.V."/>
            <person name="Sineoky S.P."/>
        </authorList>
    </citation>
    <scope>NUCLEOTIDE SEQUENCE</scope>
    <source>
        <strain evidence="2">VKPM_B-13244</strain>
    </source>
</reference>
<dbReference type="Pfam" id="PF13443">
    <property type="entry name" value="HTH_26"/>
    <property type="match status" value="1"/>
</dbReference>